<name>A0A5B6WAH2_9ROSI</name>
<protein>
    <submittedName>
        <fullName evidence="1">Uncharacterized protein</fullName>
    </submittedName>
</protein>
<evidence type="ECO:0000313" key="2">
    <source>
        <dbReference type="Proteomes" id="UP000325315"/>
    </source>
</evidence>
<proteinExistence type="predicted"/>
<accession>A0A5B6WAH2</accession>
<keyword evidence="2" id="KW-1185">Reference proteome</keyword>
<dbReference type="AlphaFoldDB" id="A0A5B6WAH2"/>
<comment type="caution">
    <text evidence="1">The sequence shown here is derived from an EMBL/GenBank/DDBJ whole genome shotgun (WGS) entry which is preliminary data.</text>
</comment>
<evidence type="ECO:0000313" key="1">
    <source>
        <dbReference type="EMBL" id="KAA3477822.1"/>
    </source>
</evidence>
<dbReference type="Proteomes" id="UP000325315">
    <property type="component" value="Unassembled WGS sequence"/>
</dbReference>
<gene>
    <name evidence="1" type="ORF">EPI10_011683</name>
</gene>
<organism evidence="1 2">
    <name type="scientific">Gossypium australe</name>
    <dbReference type="NCBI Taxonomy" id="47621"/>
    <lineage>
        <taxon>Eukaryota</taxon>
        <taxon>Viridiplantae</taxon>
        <taxon>Streptophyta</taxon>
        <taxon>Embryophyta</taxon>
        <taxon>Tracheophyta</taxon>
        <taxon>Spermatophyta</taxon>
        <taxon>Magnoliopsida</taxon>
        <taxon>eudicotyledons</taxon>
        <taxon>Gunneridae</taxon>
        <taxon>Pentapetalae</taxon>
        <taxon>rosids</taxon>
        <taxon>malvids</taxon>
        <taxon>Malvales</taxon>
        <taxon>Malvaceae</taxon>
        <taxon>Malvoideae</taxon>
        <taxon>Gossypium</taxon>
    </lineage>
</organism>
<reference evidence="1" key="1">
    <citation type="submission" date="2019-08" db="EMBL/GenBank/DDBJ databases">
        <authorList>
            <person name="Liu F."/>
        </authorList>
    </citation>
    <scope>NUCLEOTIDE SEQUENCE [LARGE SCALE GENOMIC DNA]</scope>
    <source>
        <strain evidence="1">PA1801</strain>
        <tissue evidence="1">Leaf</tissue>
    </source>
</reference>
<sequence>MHKLPGMSKHETNNTRQISPMVLRHRHCMARHRSTSYPSMPRFFMTQSSSTLIKPYLDLGQLLRHNCEAMNTDPPAVINLPRGNLLFEDLREQQGNDREEVPMAQLTLCEYALPKLDAVRGSIERLTINANNSKSTRPLSK</sequence>
<dbReference type="EMBL" id="SMMG02000004">
    <property type="protein sequence ID" value="KAA3477822.1"/>
    <property type="molecule type" value="Genomic_DNA"/>
</dbReference>